<feature type="transmembrane region" description="Helical" evidence="5">
    <location>
        <begin position="12"/>
        <end position="34"/>
    </location>
</feature>
<dbReference type="AlphaFoldDB" id="A0A1F2WME8"/>
<sequence length="110" mass="11871">MKGFLEFIRKQGVVGLAIGFIVGLATAALVTALVSDFINPIIGVVVGNANLDTLTFAIGDATFNYGHFISVFINFAAILAVVYFGFKALRLERLDIEEEEEKESAKLSKA</sequence>
<reference evidence="6 7" key="1">
    <citation type="journal article" date="2016" name="Nat. Commun.">
        <title>Thousands of microbial genomes shed light on interconnected biogeochemical processes in an aquifer system.</title>
        <authorList>
            <person name="Anantharaman K."/>
            <person name="Brown C.T."/>
            <person name="Hug L.A."/>
            <person name="Sharon I."/>
            <person name="Castelle C.J."/>
            <person name="Probst A.J."/>
            <person name="Thomas B.C."/>
            <person name="Singh A."/>
            <person name="Wilkins M.J."/>
            <person name="Karaoz U."/>
            <person name="Brodie E.L."/>
            <person name="Williams K.H."/>
            <person name="Hubbard S.S."/>
            <person name="Banfield J.F."/>
        </authorList>
    </citation>
    <scope>NUCLEOTIDE SEQUENCE [LARGE SCALE GENOMIC DNA]</scope>
</reference>
<evidence type="ECO:0000256" key="3">
    <source>
        <dbReference type="ARBA" id="ARBA00022989"/>
    </source>
</evidence>
<organism evidence="6 7">
    <name type="scientific">Candidatus Solincola sediminis</name>
    <dbReference type="NCBI Taxonomy" id="1797199"/>
    <lineage>
        <taxon>Bacteria</taxon>
        <taxon>Bacillati</taxon>
        <taxon>Actinomycetota</taxon>
        <taxon>Candidatus Geothermincolia</taxon>
        <taxon>Candidatus Geothermincolales</taxon>
        <taxon>Candidatus Geothermincolaceae</taxon>
        <taxon>Candidatus Solincola</taxon>
    </lineage>
</organism>
<dbReference type="STRING" id="1797197.A2Y75_12415"/>
<gene>
    <name evidence="6" type="ORF">A2Y75_12415</name>
</gene>
<dbReference type="InterPro" id="IPR037673">
    <property type="entry name" value="MSC/AndL"/>
</dbReference>
<accession>A0A1F2WME8</accession>
<dbReference type="Gene3D" id="1.10.1200.120">
    <property type="entry name" value="Large-conductance mechanosensitive channel, MscL, domain 1"/>
    <property type="match status" value="1"/>
</dbReference>
<evidence type="ECO:0000256" key="5">
    <source>
        <dbReference type="SAM" id="Phobius"/>
    </source>
</evidence>
<name>A0A1F2WME8_9ACTN</name>
<dbReference type="PANTHER" id="PTHR30266:SF2">
    <property type="entry name" value="LARGE-CONDUCTANCE MECHANOSENSITIVE CHANNEL"/>
    <property type="match status" value="1"/>
</dbReference>
<comment type="subcellular location">
    <subcellularLocation>
        <location evidence="1">Membrane</location>
        <topology evidence="1">Multi-pass membrane protein</topology>
    </subcellularLocation>
</comment>
<evidence type="ECO:0000313" key="6">
    <source>
        <dbReference type="EMBL" id="OFW58021.1"/>
    </source>
</evidence>
<dbReference type="PANTHER" id="PTHR30266">
    <property type="entry name" value="MECHANOSENSITIVE CHANNEL MSCL"/>
    <property type="match status" value="1"/>
</dbReference>
<dbReference type="SUPFAM" id="SSF81330">
    <property type="entry name" value="Gated mechanosensitive channel"/>
    <property type="match status" value="1"/>
</dbReference>
<evidence type="ECO:0000256" key="1">
    <source>
        <dbReference type="ARBA" id="ARBA00004141"/>
    </source>
</evidence>
<dbReference type="Proteomes" id="UP000177876">
    <property type="component" value="Unassembled WGS sequence"/>
</dbReference>
<evidence type="ECO:0000256" key="2">
    <source>
        <dbReference type="ARBA" id="ARBA00022692"/>
    </source>
</evidence>
<protein>
    <recommendedName>
        <fullName evidence="8">Large conductance mechanosensitive channel protein MscL</fullName>
    </recommendedName>
</protein>
<evidence type="ECO:0000313" key="7">
    <source>
        <dbReference type="Proteomes" id="UP000177876"/>
    </source>
</evidence>
<keyword evidence="3 5" id="KW-1133">Transmembrane helix</keyword>
<keyword evidence="2 5" id="KW-0812">Transmembrane</keyword>
<evidence type="ECO:0008006" key="8">
    <source>
        <dbReference type="Google" id="ProtNLM"/>
    </source>
</evidence>
<dbReference type="GO" id="GO:0008381">
    <property type="term" value="F:mechanosensitive monoatomic ion channel activity"/>
    <property type="evidence" value="ECO:0007669"/>
    <property type="project" value="TreeGrafter"/>
</dbReference>
<feature type="transmembrane region" description="Helical" evidence="5">
    <location>
        <begin position="65"/>
        <end position="86"/>
    </location>
</feature>
<keyword evidence="4 5" id="KW-0472">Membrane</keyword>
<evidence type="ECO:0000256" key="4">
    <source>
        <dbReference type="ARBA" id="ARBA00023136"/>
    </source>
</evidence>
<dbReference type="Pfam" id="PF01741">
    <property type="entry name" value="MscL"/>
    <property type="match status" value="1"/>
</dbReference>
<dbReference type="GO" id="GO:0016020">
    <property type="term" value="C:membrane"/>
    <property type="evidence" value="ECO:0007669"/>
    <property type="project" value="UniProtKB-SubCell"/>
</dbReference>
<comment type="caution">
    <text evidence="6">The sequence shown here is derived from an EMBL/GenBank/DDBJ whole genome shotgun (WGS) entry which is preliminary data.</text>
</comment>
<proteinExistence type="predicted"/>
<dbReference type="InterPro" id="IPR036019">
    <property type="entry name" value="MscL_channel"/>
</dbReference>
<dbReference type="EMBL" id="MELK01000028">
    <property type="protein sequence ID" value="OFW58021.1"/>
    <property type="molecule type" value="Genomic_DNA"/>
</dbReference>